<dbReference type="InterPro" id="IPR018640">
    <property type="entry name" value="DUF2063"/>
</dbReference>
<proteinExistence type="predicted"/>
<organism evidence="2 3">
    <name type="scientific">Leptospira broomii serovar Hurstbridge str. 5399</name>
    <dbReference type="NCBI Taxonomy" id="1049789"/>
    <lineage>
        <taxon>Bacteria</taxon>
        <taxon>Pseudomonadati</taxon>
        <taxon>Spirochaetota</taxon>
        <taxon>Spirochaetia</taxon>
        <taxon>Leptospirales</taxon>
        <taxon>Leptospiraceae</taxon>
        <taxon>Leptospira</taxon>
    </lineage>
</organism>
<evidence type="ECO:0000259" key="1">
    <source>
        <dbReference type="Pfam" id="PF09836"/>
    </source>
</evidence>
<evidence type="ECO:0000313" key="2">
    <source>
        <dbReference type="EMBL" id="EQA43932.1"/>
    </source>
</evidence>
<dbReference type="AlphaFoldDB" id="T0F8U1"/>
<dbReference type="OrthoDB" id="343356at2"/>
<reference evidence="2" key="1">
    <citation type="submission" date="2013-05" db="EMBL/GenBank/DDBJ databases">
        <authorList>
            <person name="Harkins D.M."/>
            <person name="Durkin A.S."/>
            <person name="Brinkac L.M."/>
            <person name="Haft D.H."/>
            <person name="Selengut J.D."/>
            <person name="Sanka R."/>
            <person name="DePew J."/>
            <person name="Purushe J."/>
            <person name="Hartskeerl R.A."/>
            <person name="Ahmed A."/>
            <person name="van der Linden H."/>
            <person name="Goris M.G.A."/>
            <person name="Vinetz J.M."/>
            <person name="Sutton G.G."/>
            <person name="Nierman W.C."/>
            <person name="Fouts D.E."/>
        </authorList>
    </citation>
    <scope>NUCLEOTIDE SEQUENCE [LARGE SCALE GENOMIC DNA]</scope>
    <source>
        <strain evidence="2">5399</strain>
    </source>
</reference>
<gene>
    <name evidence="2" type="ORF">LEP1GSC050_2876</name>
</gene>
<dbReference type="STRING" id="1049789.LEP1GSC050_2876"/>
<protein>
    <submittedName>
        <fullName evidence="2">PF09836 family protein</fullName>
    </submittedName>
</protein>
<dbReference type="Proteomes" id="UP000015454">
    <property type="component" value="Unassembled WGS sequence"/>
</dbReference>
<feature type="domain" description="Putative DNA-binding" evidence="1">
    <location>
        <begin position="9"/>
        <end position="99"/>
    </location>
</feature>
<dbReference type="InterPro" id="IPR044922">
    <property type="entry name" value="DUF2063_N_sf"/>
</dbReference>
<name>T0F8U1_9LEPT</name>
<comment type="caution">
    <text evidence="2">The sequence shown here is derived from an EMBL/GenBank/DDBJ whole genome shotgun (WGS) entry which is preliminary data.</text>
</comment>
<evidence type="ECO:0000313" key="3">
    <source>
        <dbReference type="Proteomes" id="UP000015454"/>
    </source>
</evidence>
<dbReference type="Gene3D" id="1.10.150.690">
    <property type="entry name" value="DUF2063"/>
    <property type="match status" value="1"/>
</dbReference>
<dbReference type="Pfam" id="PF09836">
    <property type="entry name" value="DUF2063"/>
    <property type="match status" value="1"/>
</dbReference>
<keyword evidence="3" id="KW-1185">Reference proteome</keyword>
<accession>T0F8U1</accession>
<dbReference type="RefSeq" id="WP_010571073.1">
    <property type="nucleotide sequence ID" value="NZ_AHMO02000008.1"/>
</dbReference>
<dbReference type="EMBL" id="AHMO02000008">
    <property type="protein sequence ID" value="EQA43932.1"/>
    <property type="molecule type" value="Genomic_DNA"/>
</dbReference>
<sequence length="253" mass="28940">MKENTFRELFASVILTSNSKNPLRKEILPAAQLNEVSALEIYSSGYIVRLTEALGEIFETVWRVLGDEEFFNVSETFLRGVPSISYNLSDYGKGFPAFLDRKFPKIEFLRELAEFEYLFAQLFHRPAGSTIDPKNSLEGKDPGDLRLIFSDSAFFLKNNFPVYELWKKRKEESCQIPEEKNAEFLLLGKKGQDIRIEVLDEWRWTFGRQLQENKTLLEAVELIGMPAASGTKAVSDFLSTLIQGGFLKDIKIS</sequence>